<keyword evidence="7" id="KW-0539">Nucleus</keyword>
<dbReference type="InterPro" id="IPR036864">
    <property type="entry name" value="Zn2-C6_fun-type_DNA-bd_sf"/>
</dbReference>
<dbReference type="SUPFAM" id="SSF57701">
    <property type="entry name" value="Zn2/Cys6 DNA-binding domain"/>
    <property type="match status" value="1"/>
</dbReference>
<evidence type="ECO:0000256" key="5">
    <source>
        <dbReference type="ARBA" id="ARBA00023125"/>
    </source>
</evidence>
<protein>
    <submittedName>
        <fullName evidence="11">DNA-binding transcription factor Thi1</fullName>
    </submittedName>
</protein>
<dbReference type="KEGG" id="som:SOMG_00818"/>
<feature type="region of interest" description="Disordered" evidence="9">
    <location>
        <begin position="148"/>
        <end position="170"/>
    </location>
</feature>
<evidence type="ECO:0000256" key="7">
    <source>
        <dbReference type="ARBA" id="ARBA00023242"/>
    </source>
</evidence>
<dbReference type="Pfam" id="PF04082">
    <property type="entry name" value="Fungal_trans"/>
    <property type="match status" value="1"/>
</dbReference>
<feature type="coiled-coil region" evidence="8">
    <location>
        <begin position="620"/>
        <end position="647"/>
    </location>
</feature>
<dbReference type="CDD" id="cd00067">
    <property type="entry name" value="GAL4"/>
    <property type="match status" value="1"/>
</dbReference>
<keyword evidence="4" id="KW-0805">Transcription regulation</keyword>
<dbReference type="GO" id="GO:0043565">
    <property type="term" value="F:sequence-specific DNA binding"/>
    <property type="evidence" value="ECO:0007669"/>
    <property type="project" value="TreeGrafter"/>
</dbReference>
<dbReference type="PROSITE" id="PS50048">
    <property type="entry name" value="ZN2_CY6_FUNGAL_2"/>
    <property type="match status" value="1"/>
</dbReference>
<dbReference type="GeneID" id="80874301"/>
<evidence type="ECO:0000313" key="12">
    <source>
        <dbReference type="Proteomes" id="UP001212411"/>
    </source>
</evidence>
<dbReference type="CDD" id="cd12148">
    <property type="entry name" value="fungal_TF_MHR"/>
    <property type="match status" value="1"/>
</dbReference>
<feature type="domain" description="Zn(2)-C6 fungal-type" evidence="10">
    <location>
        <begin position="38"/>
        <end position="67"/>
    </location>
</feature>
<dbReference type="InterPro" id="IPR007219">
    <property type="entry name" value="XnlR_reg_dom"/>
</dbReference>
<evidence type="ECO:0000259" key="10">
    <source>
        <dbReference type="PROSITE" id="PS50048"/>
    </source>
</evidence>
<accession>A0AAE9W9Y2</accession>
<keyword evidence="2" id="KW-0479">Metal-binding</keyword>
<evidence type="ECO:0000256" key="2">
    <source>
        <dbReference type="ARBA" id="ARBA00022723"/>
    </source>
</evidence>
<keyword evidence="5 11" id="KW-0238">DNA-binding</keyword>
<dbReference type="InterPro" id="IPR051711">
    <property type="entry name" value="Stress_Response_Reg"/>
</dbReference>
<dbReference type="GO" id="GO:0045944">
    <property type="term" value="P:positive regulation of transcription by RNA polymerase II"/>
    <property type="evidence" value="ECO:0007669"/>
    <property type="project" value="TreeGrafter"/>
</dbReference>
<evidence type="ECO:0000256" key="8">
    <source>
        <dbReference type="SAM" id="Coils"/>
    </source>
</evidence>
<dbReference type="SMART" id="SM00066">
    <property type="entry name" value="GAL4"/>
    <property type="match status" value="1"/>
</dbReference>
<dbReference type="PANTHER" id="PTHR47540:SF1">
    <property type="entry name" value="ACTIVATOR OF STRESS GENES 1-RELATED"/>
    <property type="match status" value="1"/>
</dbReference>
<dbReference type="GO" id="GO:0000981">
    <property type="term" value="F:DNA-binding transcription factor activity, RNA polymerase II-specific"/>
    <property type="evidence" value="ECO:0007669"/>
    <property type="project" value="InterPro"/>
</dbReference>
<evidence type="ECO:0000256" key="4">
    <source>
        <dbReference type="ARBA" id="ARBA00023015"/>
    </source>
</evidence>
<name>A0AAE9W9Y2_9SCHI</name>
<evidence type="ECO:0000256" key="1">
    <source>
        <dbReference type="ARBA" id="ARBA00004123"/>
    </source>
</evidence>
<dbReference type="PANTHER" id="PTHR47540">
    <property type="entry name" value="THIAMINE REPRESSIBLE GENES REGULATORY PROTEIN THI5"/>
    <property type="match status" value="1"/>
</dbReference>
<dbReference type="RefSeq" id="XP_056036644.1">
    <property type="nucleotide sequence ID" value="XM_056179612.1"/>
</dbReference>
<dbReference type="Proteomes" id="UP001212411">
    <property type="component" value="Chromosome 1"/>
</dbReference>
<dbReference type="EMBL" id="CP115611">
    <property type="protein sequence ID" value="WBW72401.1"/>
    <property type="molecule type" value="Genomic_DNA"/>
</dbReference>
<dbReference type="Pfam" id="PF00172">
    <property type="entry name" value="Zn_clus"/>
    <property type="match status" value="1"/>
</dbReference>
<dbReference type="PROSITE" id="PS00463">
    <property type="entry name" value="ZN2_CY6_FUNGAL_1"/>
    <property type="match status" value="1"/>
</dbReference>
<keyword evidence="12" id="KW-1185">Reference proteome</keyword>
<dbReference type="GO" id="GO:0008270">
    <property type="term" value="F:zinc ion binding"/>
    <property type="evidence" value="ECO:0007669"/>
    <property type="project" value="InterPro"/>
</dbReference>
<sequence>MNENLGFIKTQLYADVKALEKKKKRRVPPEQRRRVFRACKHCREKKIKCDGNDPCENCSLLGVDCVYTQKNQSKLPSREYLNELSERQLCFEYIFSRICPEFNLDTKNLVAVSKKLSEHESLTSDQLSTILNDLDPIVSINNELKKNHISNDDDDGASAPNSKGPSFSHDLLQNEPAVTLDESLLIGKMEDTMYLGPTSVDQFLKKIQNDTSLNDFSTKNSLLQNQPTSFFFNSELDEYLLSHARDLIPSLTVTEFLVNTFFTNIQTNLFFYHASFFKIRLEIFLSIKNQTDPGFLCILLMVLAFGNQYMIEHQTDPVAASPQACVIGNRLFSAAVSIFPMVLLQGNTNTVQSAILIALYLQPTVYQKASYSYFGLAVKTAISLGLHKNCEDFTLSQSSRELRNRLWWSVFCVDRFISIATGRPFSITLDNVTTPYPSVLLDLEVPGIPSMVTNMCAVIELTKITSEVCDCLYSKVPSDFNTQLSHVRRLCARLELWKRNLHHSLLCDESSPQHPHFRLNAQLQMIYDNAVILATRFVLLFKYKGKILSPENLQYANMCVDSSCRIVIIAHQLFQNKRLSSYSFFDAYLPICSGIILLVCSHYEPSLEIDDAISKLWEVMEFLSQRNETTRLNLQTLKELSEQLANKKAFSFVPESSDFQFSFRKWQSWVGDMSQNDYLQQQRASVSDPISIDESTLVDRRNGDLPQSDHLSSSVSNTEFLADPSTLLLRNTFPSADDLDLNIDIDRQWPAPPFLSWAELMHPSNESNPPPNTDPSLQ</sequence>
<evidence type="ECO:0000256" key="6">
    <source>
        <dbReference type="ARBA" id="ARBA00023163"/>
    </source>
</evidence>
<organism evidence="11 12">
    <name type="scientific">Schizosaccharomyces osmophilus</name>
    <dbReference type="NCBI Taxonomy" id="2545709"/>
    <lineage>
        <taxon>Eukaryota</taxon>
        <taxon>Fungi</taxon>
        <taxon>Dikarya</taxon>
        <taxon>Ascomycota</taxon>
        <taxon>Taphrinomycotina</taxon>
        <taxon>Schizosaccharomycetes</taxon>
        <taxon>Schizosaccharomycetales</taxon>
        <taxon>Schizosaccharomycetaceae</taxon>
        <taxon>Schizosaccharomyces</taxon>
    </lineage>
</organism>
<comment type="subcellular location">
    <subcellularLocation>
        <location evidence="1">Nucleus</location>
    </subcellularLocation>
</comment>
<dbReference type="GO" id="GO:0005634">
    <property type="term" value="C:nucleus"/>
    <property type="evidence" value="ECO:0007669"/>
    <property type="project" value="UniProtKB-SubCell"/>
</dbReference>
<evidence type="ECO:0000313" key="11">
    <source>
        <dbReference type="EMBL" id="WBW72401.1"/>
    </source>
</evidence>
<evidence type="ECO:0000256" key="3">
    <source>
        <dbReference type="ARBA" id="ARBA00022833"/>
    </source>
</evidence>
<proteinExistence type="predicted"/>
<dbReference type="AlphaFoldDB" id="A0AAE9W9Y2"/>
<keyword evidence="8" id="KW-0175">Coiled coil</keyword>
<keyword evidence="6" id="KW-0804">Transcription</keyword>
<reference evidence="11 12" key="1">
    <citation type="journal article" date="2023" name="G3 (Bethesda)">
        <title>A high-quality reference genome for the fission yeast Schizosaccharomyces osmophilus.</title>
        <authorList>
            <person name="Jia G.S."/>
            <person name="Zhang W.C."/>
            <person name="Liang Y."/>
            <person name="Liu X.H."/>
            <person name="Rhind N."/>
            <person name="Pidoux A."/>
            <person name="Brysch-Herzberg M."/>
            <person name="Du L.L."/>
        </authorList>
    </citation>
    <scope>NUCLEOTIDE SEQUENCE [LARGE SCALE GENOMIC DNA]</scope>
    <source>
        <strain evidence="11 12">CBS 15793</strain>
    </source>
</reference>
<dbReference type="Gene3D" id="4.10.240.10">
    <property type="entry name" value="Zn(2)-C6 fungal-type DNA-binding domain"/>
    <property type="match status" value="1"/>
</dbReference>
<gene>
    <name evidence="11" type="primary">thi1</name>
    <name evidence="11" type="ORF">SOMG_00818</name>
</gene>
<dbReference type="SMART" id="SM00906">
    <property type="entry name" value="Fungal_trans"/>
    <property type="match status" value="1"/>
</dbReference>
<keyword evidence="3" id="KW-0862">Zinc</keyword>
<dbReference type="GO" id="GO:0006351">
    <property type="term" value="P:DNA-templated transcription"/>
    <property type="evidence" value="ECO:0007669"/>
    <property type="project" value="InterPro"/>
</dbReference>
<dbReference type="InterPro" id="IPR001138">
    <property type="entry name" value="Zn2Cys6_DnaBD"/>
</dbReference>
<evidence type="ECO:0000256" key="9">
    <source>
        <dbReference type="SAM" id="MobiDB-lite"/>
    </source>
</evidence>